<dbReference type="Proteomes" id="UP001652623">
    <property type="component" value="Chromosome 11"/>
</dbReference>
<proteinExistence type="predicted"/>
<feature type="compositionally biased region" description="Basic residues" evidence="3">
    <location>
        <begin position="202"/>
        <end position="219"/>
    </location>
</feature>
<dbReference type="Pfam" id="PF08879">
    <property type="entry name" value="WRC"/>
    <property type="match status" value="1"/>
</dbReference>
<evidence type="ECO:0000259" key="4">
    <source>
        <dbReference type="PROSITE" id="PS51667"/>
    </source>
</evidence>
<feature type="region of interest" description="Disordered" evidence="3">
    <location>
        <begin position="295"/>
        <end position="363"/>
    </location>
</feature>
<evidence type="ECO:0000313" key="5">
    <source>
        <dbReference type="Proteomes" id="UP001652623"/>
    </source>
</evidence>
<protein>
    <submittedName>
        <fullName evidence="6">Uncharacterized protein LOC107432310 isoform X1</fullName>
    </submittedName>
</protein>
<dbReference type="InterPro" id="IPR014977">
    <property type="entry name" value="WRC_dom"/>
</dbReference>
<dbReference type="PANTHER" id="PTHR34122:SF1">
    <property type="entry name" value="EXPRESSED PROTEIN"/>
    <property type="match status" value="1"/>
</dbReference>
<evidence type="ECO:0000313" key="6">
    <source>
        <dbReference type="RefSeq" id="XP_048322117.2"/>
    </source>
</evidence>
<feature type="compositionally biased region" description="Low complexity" evidence="3">
    <location>
        <begin position="322"/>
        <end position="331"/>
    </location>
</feature>
<feature type="compositionally biased region" description="Basic and acidic residues" evidence="3">
    <location>
        <begin position="98"/>
        <end position="107"/>
    </location>
</feature>
<evidence type="ECO:0000256" key="2">
    <source>
        <dbReference type="PROSITE-ProRule" id="PRU01002"/>
    </source>
</evidence>
<feature type="compositionally biased region" description="Acidic residues" evidence="3">
    <location>
        <begin position="347"/>
        <end position="356"/>
    </location>
</feature>
<sequence length="407" mass="44752">MRIRKRQVPFPLSSLSPVPLSDPLLNLNLNHPSSPVAVVQLHHCDSSPTKPQNPLRLPHVHPQPSDPPNQHLTPTGSAINDSDITDAGGPNKEEEEEEKNKQDRSELLQEEDVDDDDDDDDDDERGRVEEEKSNDIRKGSILGAEPVTGFLHESSSSPRVVGRWCEGDKAFPLKKRRGSFTSSGETTSSSTSITTAADHNQKDKKMKAKMKTKMNKKCARKNDEVEEQEDQKESNKEGLDQNNNNNNAVNAKKRGRGGALMEGSRCSRVNGRGWRCCQQTLVGYSLCEHHLGKGRLRSMTSVRSRSLAGTAPSEYPKPPPLSSTSSSSSLLQEKDTIAKPVMVGDEGTAEDEEEEDEKKPLMMTKKRMKLGMVKARSISSLLGQSASTSAISVVDNNGKSLTNFTQK</sequence>
<gene>
    <name evidence="6" type="primary">LOC107432310</name>
</gene>
<accession>A0ABM3I7F7</accession>
<feature type="region of interest" description="Disordered" evidence="3">
    <location>
        <begin position="383"/>
        <end position="407"/>
    </location>
</feature>
<keyword evidence="5" id="KW-1185">Reference proteome</keyword>
<dbReference type="RefSeq" id="XP_048322117.2">
    <property type="nucleotide sequence ID" value="XM_048466160.2"/>
</dbReference>
<feature type="domain" description="WRC" evidence="4">
    <location>
        <begin position="260"/>
        <end position="304"/>
    </location>
</feature>
<dbReference type="PROSITE" id="PS51667">
    <property type="entry name" value="WRC"/>
    <property type="match status" value="1"/>
</dbReference>
<dbReference type="GeneID" id="107432310"/>
<comment type="caution">
    <text evidence="2">Lacks conserved residue(s) required for the propagation of feature annotation.</text>
</comment>
<organism evidence="5 6">
    <name type="scientific">Ziziphus jujuba</name>
    <name type="common">Chinese jujube</name>
    <name type="synonym">Ziziphus sativa</name>
    <dbReference type="NCBI Taxonomy" id="326968"/>
    <lineage>
        <taxon>Eukaryota</taxon>
        <taxon>Viridiplantae</taxon>
        <taxon>Streptophyta</taxon>
        <taxon>Embryophyta</taxon>
        <taxon>Tracheophyta</taxon>
        <taxon>Spermatophyta</taxon>
        <taxon>Magnoliopsida</taxon>
        <taxon>eudicotyledons</taxon>
        <taxon>Gunneridae</taxon>
        <taxon>Pentapetalae</taxon>
        <taxon>rosids</taxon>
        <taxon>fabids</taxon>
        <taxon>Rosales</taxon>
        <taxon>Rhamnaceae</taxon>
        <taxon>Paliureae</taxon>
        <taxon>Ziziphus</taxon>
    </lineage>
</organism>
<feature type="compositionally biased region" description="Polar residues" evidence="3">
    <location>
        <begin position="68"/>
        <end position="82"/>
    </location>
</feature>
<dbReference type="PANTHER" id="PTHR34122">
    <property type="entry name" value="EXPRESSED PROTEIN-RELATED"/>
    <property type="match status" value="1"/>
</dbReference>
<reference evidence="6" key="1">
    <citation type="submission" date="2025-08" db="UniProtKB">
        <authorList>
            <consortium name="RefSeq"/>
        </authorList>
    </citation>
    <scope>IDENTIFICATION</scope>
    <source>
        <tissue evidence="6">Seedling</tissue>
    </source>
</reference>
<evidence type="ECO:0000256" key="3">
    <source>
        <dbReference type="SAM" id="MobiDB-lite"/>
    </source>
</evidence>
<name>A0ABM3I7F7_ZIZJJ</name>
<feature type="region of interest" description="Disordered" evidence="3">
    <location>
        <begin position="42"/>
        <end position="265"/>
    </location>
</feature>
<feature type="compositionally biased region" description="Acidic residues" evidence="3">
    <location>
        <begin position="108"/>
        <end position="123"/>
    </location>
</feature>
<keyword evidence="1" id="KW-0539">Nucleus</keyword>
<feature type="compositionally biased region" description="Basic and acidic residues" evidence="3">
    <location>
        <begin position="124"/>
        <end position="138"/>
    </location>
</feature>
<feature type="compositionally biased region" description="Low complexity" evidence="3">
    <location>
        <begin position="179"/>
        <end position="195"/>
    </location>
</feature>
<evidence type="ECO:0000256" key="1">
    <source>
        <dbReference type="ARBA" id="ARBA00023242"/>
    </source>
</evidence>